<dbReference type="SMART" id="SM00099">
    <property type="entry name" value="btg1"/>
    <property type="match status" value="1"/>
</dbReference>
<gene>
    <name evidence="5" type="ORF">NAV_LOCUS8450</name>
</gene>
<evidence type="ECO:0000256" key="1">
    <source>
        <dbReference type="ARBA" id="ARBA00007989"/>
    </source>
</evidence>
<evidence type="ECO:0000313" key="6">
    <source>
        <dbReference type="Proteomes" id="UP000276991"/>
    </source>
</evidence>
<dbReference type="Gene3D" id="3.90.640.90">
    <property type="entry name" value="Anti-proliferative protein, N-terminal domain"/>
    <property type="match status" value="1"/>
</dbReference>
<reference evidence="5 6" key="1">
    <citation type="submission" date="2018-08" db="EMBL/GenBank/DDBJ databases">
        <authorList>
            <person name="Laetsch R D."/>
            <person name="Stevens L."/>
            <person name="Kumar S."/>
            <person name="Blaxter L. M."/>
        </authorList>
    </citation>
    <scope>NUCLEOTIDE SEQUENCE [LARGE SCALE GENOMIC DNA]</scope>
</reference>
<comment type="similarity">
    <text evidence="1">Belongs to the BTG family.</text>
</comment>
<dbReference type="GO" id="GO:0003714">
    <property type="term" value="F:transcription corepressor activity"/>
    <property type="evidence" value="ECO:0007669"/>
    <property type="project" value="TreeGrafter"/>
</dbReference>
<evidence type="ECO:0000259" key="4">
    <source>
        <dbReference type="SMART" id="SM00099"/>
    </source>
</evidence>
<dbReference type="OrthoDB" id="19928at2759"/>
<feature type="compositionally biased region" description="Low complexity" evidence="3">
    <location>
        <begin position="572"/>
        <end position="594"/>
    </location>
</feature>
<dbReference type="GO" id="GO:0005737">
    <property type="term" value="C:cytoplasm"/>
    <property type="evidence" value="ECO:0007669"/>
    <property type="project" value="TreeGrafter"/>
</dbReference>
<name>A0A498SRA7_ACAVI</name>
<evidence type="ECO:0000256" key="3">
    <source>
        <dbReference type="SAM" id="MobiDB-lite"/>
    </source>
</evidence>
<feature type="compositionally biased region" description="Low complexity" evidence="3">
    <location>
        <begin position="516"/>
        <end position="531"/>
    </location>
</feature>
<dbReference type="PANTHER" id="PTHR17537:SF5">
    <property type="entry name" value="TRANSDUCER OF ERBB2, ISOFORM A"/>
    <property type="match status" value="1"/>
</dbReference>
<evidence type="ECO:0000256" key="2">
    <source>
        <dbReference type="ARBA" id="ARBA00022553"/>
    </source>
</evidence>
<dbReference type="AlphaFoldDB" id="A0A498SRA7"/>
<dbReference type="SUPFAM" id="SSF160696">
    <property type="entry name" value="BTG domain-like"/>
    <property type="match status" value="1"/>
</dbReference>
<keyword evidence="6" id="KW-1185">Reference proteome</keyword>
<dbReference type="InterPro" id="IPR002087">
    <property type="entry name" value="Anti_prolifrtn"/>
</dbReference>
<dbReference type="EMBL" id="UPTC01002591">
    <property type="protein sequence ID" value="VBB33659.1"/>
    <property type="molecule type" value="Genomic_DNA"/>
</dbReference>
<evidence type="ECO:0000313" key="5">
    <source>
        <dbReference type="EMBL" id="VBB33659.1"/>
    </source>
</evidence>
<proteinExistence type="inferred from homology"/>
<feature type="domain" description="Anti-proliferative protein" evidence="4">
    <location>
        <begin position="1"/>
        <end position="108"/>
    </location>
</feature>
<dbReference type="STRING" id="6277.A0A498SRA7"/>
<dbReference type="InterPro" id="IPR015676">
    <property type="entry name" value="Tob1/2"/>
</dbReference>
<feature type="region of interest" description="Disordered" evidence="3">
    <location>
        <begin position="568"/>
        <end position="594"/>
    </location>
</feature>
<feature type="region of interest" description="Disordered" evidence="3">
    <location>
        <begin position="510"/>
        <end position="537"/>
    </location>
</feature>
<sequence length="706" mass="78674">MYTEIKELVNFLAVYMHYRIPRRRITLYMESFGNHLITKFHDNWRPGEPKYAENERIVPIKSNESLDETFCAIAESNGVCTTDLNACFPSSVVAYCNPGEVTCRISDQPLVVIVWRGDVDIDRSYVPTPIGAAKYYDGKFSNIQNTVLNAYAANGPLARPNTSTNSKEVRPERCIQLVLVSSADTAYELLLAGLINDISDIPPILFCYKGPNAKRHRVQSFAITCFGTQRARRQFKDSTAYRAIKHKNALNAAASAAFFGNFPMHYFDLGAEGDNANVPAMSNQYTVTVPYMPPTFPNTVSTNNPMHSLADSSLVYARSNHSNSVFGIPNNSAMPIYPNYWLNSSDHSADNFPPASTNNSRGCSMRCTCDIEDIGAQSVQRGNNGGFPTCDQSRGNECNWCFTPFANDSAFKEEYDIWRPMPTFTMNNGNLVEPVYTNNYVVNTPIPSAPMANPDVNEAHATQSFQNSYDSNMNDLQHSMRNLSFKESKPSTSRLPQVFLARISPPRVYSPQQLFQPGASSSSVQPSQTFSQPPPQRMVQQYVPPSQPMSMQPILPQSTKMQRMPSQSMPIQTMSPQPMSTQQMSPQPMSTQQMSPQSIPMQQISPQSMPMQSSHSAVPVCQISPQPIPIQVIPSQTVPQLSVPMQQMPPRMLLPSMRPSYMMPLQMPLPYGMQPQTSRPPNHSPPNHSPPNHSPPNRSPPNRKTG</sequence>
<feature type="compositionally biased region" description="Pro residues" evidence="3">
    <location>
        <begin position="682"/>
        <end position="699"/>
    </location>
</feature>
<dbReference type="Pfam" id="PF07742">
    <property type="entry name" value="BTG"/>
    <property type="match status" value="1"/>
</dbReference>
<organism evidence="5 6">
    <name type="scientific">Acanthocheilonema viteae</name>
    <name type="common">Filarial nematode worm</name>
    <name type="synonym">Dipetalonema viteae</name>
    <dbReference type="NCBI Taxonomy" id="6277"/>
    <lineage>
        <taxon>Eukaryota</taxon>
        <taxon>Metazoa</taxon>
        <taxon>Ecdysozoa</taxon>
        <taxon>Nematoda</taxon>
        <taxon>Chromadorea</taxon>
        <taxon>Rhabditida</taxon>
        <taxon>Spirurina</taxon>
        <taxon>Spiruromorpha</taxon>
        <taxon>Filarioidea</taxon>
        <taxon>Onchocercidae</taxon>
        <taxon>Acanthocheilonema</taxon>
    </lineage>
</organism>
<accession>A0A498SRA7</accession>
<dbReference type="InterPro" id="IPR036054">
    <property type="entry name" value="BTG-like_sf"/>
</dbReference>
<dbReference type="PANTHER" id="PTHR17537">
    <property type="entry name" value="TRANSDUCER OF ERBB2 TOB"/>
    <property type="match status" value="1"/>
</dbReference>
<keyword evidence="2" id="KW-0597">Phosphoprotein</keyword>
<feature type="region of interest" description="Disordered" evidence="3">
    <location>
        <begin position="667"/>
        <end position="706"/>
    </location>
</feature>
<dbReference type="Proteomes" id="UP000276991">
    <property type="component" value="Unassembled WGS sequence"/>
</dbReference>
<dbReference type="GO" id="GO:0005634">
    <property type="term" value="C:nucleus"/>
    <property type="evidence" value="ECO:0007669"/>
    <property type="project" value="TreeGrafter"/>
</dbReference>
<protein>
    <recommendedName>
        <fullName evidence="4">Anti-proliferative protein domain-containing protein</fullName>
    </recommendedName>
</protein>